<dbReference type="AlphaFoldDB" id="A0A8H3DMD8"/>
<evidence type="ECO:0000313" key="2">
    <source>
        <dbReference type="Proteomes" id="UP000663831"/>
    </source>
</evidence>
<evidence type="ECO:0000313" key="1">
    <source>
        <dbReference type="EMBL" id="CAE6532726.1"/>
    </source>
</evidence>
<name>A0A8H3DMD8_9AGAM</name>
<proteinExistence type="predicted"/>
<protein>
    <submittedName>
        <fullName evidence="1">Uncharacterized protein</fullName>
    </submittedName>
</protein>
<sequence length="112" mass="12668">MTHYAGTETDTLGFSRSLVACVRQSQIGWRILPRTKHSGPLPPMRTMAVRVDQGLGPGSVQAKENQHIGEEVTPCEQEKKRWTWIDKASLLCQTQILDQLWRIYGHLISSPL</sequence>
<gene>
    <name evidence="1" type="ORF">RDB_LOCUS159894</name>
</gene>
<reference evidence="1" key="1">
    <citation type="submission" date="2021-01" db="EMBL/GenBank/DDBJ databases">
        <authorList>
            <person name="Kaushik A."/>
        </authorList>
    </citation>
    <scope>NUCLEOTIDE SEQUENCE</scope>
    <source>
        <strain evidence="1">AG3-1AP</strain>
    </source>
</reference>
<comment type="caution">
    <text evidence="1">The sequence shown here is derived from an EMBL/GenBank/DDBJ whole genome shotgun (WGS) entry which is preliminary data.</text>
</comment>
<dbReference type="EMBL" id="CAJMWV010007937">
    <property type="protein sequence ID" value="CAE6532726.1"/>
    <property type="molecule type" value="Genomic_DNA"/>
</dbReference>
<dbReference type="Proteomes" id="UP000663831">
    <property type="component" value="Unassembled WGS sequence"/>
</dbReference>
<accession>A0A8H3DMD8</accession>
<feature type="non-terminal residue" evidence="1">
    <location>
        <position position="1"/>
    </location>
</feature>
<organism evidence="1 2">
    <name type="scientific">Rhizoctonia solani</name>
    <dbReference type="NCBI Taxonomy" id="456999"/>
    <lineage>
        <taxon>Eukaryota</taxon>
        <taxon>Fungi</taxon>
        <taxon>Dikarya</taxon>
        <taxon>Basidiomycota</taxon>
        <taxon>Agaricomycotina</taxon>
        <taxon>Agaricomycetes</taxon>
        <taxon>Cantharellales</taxon>
        <taxon>Ceratobasidiaceae</taxon>
        <taxon>Rhizoctonia</taxon>
    </lineage>
</organism>